<dbReference type="AlphaFoldDB" id="A0A9D1L157"/>
<reference evidence="2" key="1">
    <citation type="submission" date="2020-10" db="EMBL/GenBank/DDBJ databases">
        <authorList>
            <person name="Gilroy R."/>
        </authorList>
    </citation>
    <scope>NUCLEOTIDE SEQUENCE</scope>
    <source>
        <strain evidence="2">CHK195-11698</strain>
    </source>
</reference>
<protein>
    <recommendedName>
        <fullName evidence="4">ABC transporter domain-containing protein</fullName>
    </recommendedName>
</protein>
<keyword evidence="1" id="KW-1133">Transmembrane helix</keyword>
<accession>A0A9D1L157</accession>
<name>A0A9D1L157_9FIRM</name>
<organism evidence="2 3">
    <name type="scientific">Candidatus Fimiplasma intestinipullorum</name>
    <dbReference type="NCBI Taxonomy" id="2840825"/>
    <lineage>
        <taxon>Bacteria</taxon>
        <taxon>Bacillati</taxon>
        <taxon>Bacillota</taxon>
        <taxon>Clostridia</taxon>
        <taxon>Eubacteriales</taxon>
        <taxon>Candidatus Fimiplasma</taxon>
    </lineage>
</organism>
<dbReference type="Proteomes" id="UP000824175">
    <property type="component" value="Unassembled WGS sequence"/>
</dbReference>
<evidence type="ECO:0000313" key="3">
    <source>
        <dbReference type="Proteomes" id="UP000824175"/>
    </source>
</evidence>
<keyword evidence="1" id="KW-0472">Membrane</keyword>
<evidence type="ECO:0000256" key="1">
    <source>
        <dbReference type="SAM" id="Phobius"/>
    </source>
</evidence>
<gene>
    <name evidence="2" type="ORF">IAD15_06745</name>
</gene>
<dbReference type="EMBL" id="DVMJ01000055">
    <property type="protein sequence ID" value="HIU13751.1"/>
    <property type="molecule type" value="Genomic_DNA"/>
</dbReference>
<keyword evidence="1" id="KW-0812">Transmembrane</keyword>
<dbReference type="Gene3D" id="3.40.50.300">
    <property type="entry name" value="P-loop containing nucleotide triphosphate hydrolases"/>
    <property type="match status" value="1"/>
</dbReference>
<comment type="caution">
    <text evidence="2">The sequence shown here is derived from an EMBL/GenBank/DDBJ whole genome shotgun (WGS) entry which is preliminary data.</text>
</comment>
<feature type="transmembrane region" description="Helical" evidence="1">
    <location>
        <begin position="219"/>
        <end position="240"/>
    </location>
</feature>
<dbReference type="InterPro" id="IPR027417">
    <property type="entry name" value="P-loop_NTPase"/>
</dbReference>
<reference evidence="2" key="2">
    <citation type="journal article" date="2021" name="PeerJ">
        <title>Extensive microbial diversity within the chicken gut microbiome revealed by metagenomics and culture.</title>
        <authorList>
            <person name="Gilroy R."/>
            <person name="Ravi A."/>
            <person name="Getino M."/>
            <person name="Pursley I."/>
            <person name="Horton D.L."/>
            <person name="Alikhan N.F."/>
            <person name="Baker D."/>
            <person name="Gharbi K."/>
            <person name="Hall N."/>
            <person name="Watson M."/>
            <person name="Adriaenssens E.M."/>
            <person name="Foster-Nyarko E."/>
            <person name="Jarju S."/>
            <person name="Secka A."/>
            <person name="Antonio M."/>
            <person name="Oren A."/>
            <person name="Chaudhuri R.R."/>
            <person name="La Ragione R."/>
            <person name="Hildebrand F."/>
            <person name="Pallen M.J."/>
        </authorList>
    </citation>
    <scope>NUCLEOTIDE SEQUENCE</scope>
    <source>
        <strain evidence="2">CHK195-11698</strain>
    </source>
</reference>
<dbReference type="SUPFAM" id="SSF52540">
    <property type="entry name" value="P-loop containing nucleoside triphosphate hydrolases"/>
    <property type="match status" value="1"/>
</dbReference>
<sequence length="243" mass="28609">MLKIRHIWIPYYDKIRIRDGQMEIKPGQLCLLQSEDEKTAQALVDLLLLKGKTIDERHIEIEGSWPDKIVGQTVYDLSRSVMDLGVYHRVDLGILKRWLRRLGLTRCRNRPCQQLSLAQRERAFFALNLSMMAEMVILSYPFTHQSPQMIKRMVNGLEEACQDQAILVVTDKTPYFHHYHLYRIEKGYLHQVMVVENRDEQWDRMKSYLSLHTLLGMPLSYWLGILLIVALLALGISRIMSWR</sequence>
<evidence type="ECO:0008006" key="4">
    <source>
        <dbReference type="Google" id="ProtNLM"/>
    </source>
</evidence>
<proteinExistence type="predicted"/>
<evidence type="ECO:0000313" key="2">
    <source>
        <dbReference type="EMBL" id="HIU13751.1"/>
    </source>
</evidence>